<sequence>MGLGLARGLVCPLLDIVNSAVTELRQRSSPWVSLPSHYEDHPRANRQYPRFTRLVLTTSERSCIPFPSGKRGTSLVQGYGWIASVSLQVAPPSRCHSDCAKCWKRRPSRMQAIFWELTEDLL</sequence>
<evidence type="ECO:0000313" key="1">
    <source>
        <dbReference type="EMBL" id="AAT92192.1"/>
    </source>
</evidence>
<dbReference type="EMBL" id="AY674259">
    <property type="protein sequence ID" value="AAT92192.1"/>
    <property type="molecule type" value="mRNA"/>
</dbReference>
<protein>
    <submittedName>
        <fullName evidence="1">Putative salivary secreted peptide</fullName>
    </submittedName>
</protein>
<dbReference type="AlphaFoldDB" id="Q6B888"/>
<organism evidence="1">
    <name type="scientific">Ixodes pacificus</name>
    <name type="common">Western black-legged tick</name>
    <dbReference type="NCBI Taxonomy" id="29930"/>
    <lineage>
        <taxon>Eukaryota</taxon>
        <taxon>Metazoa</taxon>
        <taxon>Ecdysozoa</taxon>
        <taxon>Arthropoda</taxon>
        <taxon>Chelicerata</taxon>
        <taxon>Arachnida</taxon>
        <taxon>Acari</taxon>
        <taxon>Parasitiformes</taxon>
        <taxon>Ixodida</taxon>
        <taxon>Ixodoidea</taxon>
        <taxon>Ixodidae</taxon>
        <taxon>Ixodinae</taxon>
        <taxon>Ixodes</taxon>
    </lineage>
</organism>
<name>Q6B888_IXOPA</name>
<proteinExistence type="evidence at transcript level"/>
<accession>Q6B888</accession>
<reference evidence="1" key="1">
    <citation type="journal article" date="2005" name="Insect Biochem. Mol. Biol.">
        <title>The transcriptome of the salivary glands of the female western black-legged tick Ixodes pacificus (Acari: Ixodidae).</title>
        <authorList>
            <person name="Francischetti I.M."/>
            <person name="My Pham V."/>
            <person name="Mans B.J."/>
            <person name="Andersen J.F."/>
            <person name="Mather T.N."/>
            <person name="Lane R.S."/>
            <person name="Ribeiro J.M."/>
        </authorList>
    </citation>
    <scope>NUCLEOTIDE SEQUENCE</scope>
    <source>
        <tissue evidence="1">Salivary gland</tissue>
    </source>
</reference>